<accession>A0AAN8XV22</accession>
<proteinExistence type="predicted"/>
<feature type="region of interest" description="Disordered" evidence="1">
    <location>
        <begin position="49"/>
        <end position="70"/>
    </location>
</feature>
<dbReference type="AlphaFoldDB" id="A0AAN8XV22"/>
<protein>
    <submittedName>
        <fullName evidence="2">Uncharacterized protein</fullName>
    </submittedName>
</protein>
<keyword evidence="3" id="KW-1185">Reference proteome</keyword>
<feature type="compositionally biased region" description="Basic and acidic residues" evidence="1">
    <location>
        <begin position="52"/>
        <end position="70"/>
    </location>
</feature>
<comment type="caution">
    <text evidence="2">The sequence shown here is derived from an EMBL/GenBank/DDBJ whole genome shotgun (WGS) entry which is preliminary data.</text>
</comment>
<gene>
    <name evidence="2" type="ORF">SK128_028169</name>
</gene>
<name>A0AAN8XV22_HALRR</name>
<organism evidence="2 3">
    <name type="scientific">Halocaridina rubra</name>
    <name type="common">Hawaiian red shrimp</name>
    <dbReference type="NCBI Taxonomy" id="373956"/>
    <lineage>
        <taxon>Eukaryota</taxon>
        <taxon>Metazoa</taxon>
        <taxon>Ecdysozoa</taxon>
        <taxon>Arthropoda</taxon>
        <taxon>Crustacea</taxon>
        <taxon>Multicrustacea</taxon>
        <taxon>Malacostraca</taxon>
        <taxon>Eumalacostraca</taxon>
        <taxon>Eucarida</taxon>
        <taxon>Decapoda</taxon>
        <taxon>Pleocyemata</taxon>
        <taxon>Caridea</taxon>
        <taxon>Atyoidea</taxon>
        <taxon>Atyidae</taxon>
        <taxon>Halocaridina</taxon>
    </lineage>
</organism>
<evidence type="ECO:0000256" key="1">
    <source>
        <dbReference type="SAM" id="MobiDB-lite"/>
    </source>
</evidence>
<dbReference type="EMBL" id="JAXCGZ010001983">
    <property type="protein sequence ID" value="KAK7084784.1"/>
    <property type="molecule type" value="Genomic_DNA"/>
</dbReference>
<reference evidence="2 3" key="1">
    <citation type="submission" date="2023-11" db="EMBL/GenBank/DDBJ databases">
        <title>Halocaridina rubra genome assembly.</title>
        <authorList>
            <person name="Smith C."/>
        </authorList>
    </citation>
    <scope>NUCLEOTIDE SEQUENCE [LARGE SCALE GENOMIC DNA]</scope>
    <source>
        <strain evidence="2">EP-1</strain>
        <tissue evidence="2">Whole</tissue>
    </source>
</reference>
<evidence type="ECO:0000313" key="3">
    <source>
        <dbReference type="Proteomes" id="UP001381693"/>
    </source>
</evidence>
<evidence type="ECO:0000313" key="2">
    <source>
        <dbReference type="EMBL" id="KAK7084784.1"/>
    </source>
</evidence>
<sequence length="70" mass="8495">MEYYGGCTFRKKGKKMILNRRKTLERSKRKHVEISDEAARRNNIIFYDVPENNDKKEGRQKKDDLRFTEN</sequence>
<dbReference type="Proteomes" id="UP001381693">
    <property type="component" value="Unassembled WGS sequence"/>
</dbReference>